<dbReference type="Proteomes" id="UP000215224">
    <property type="component" value="Chromosome"/>
</dbReference>
<dbReference type="EMBL" id="CP018866">
    <property type="protein sequence ID" value="AST89777.1"/>
    <property type="molecule type" value="Genomic_DNA"/>
</dbReference>
<feature type="transmembrane region" description="Helical" evidence="1">
    <location>
        <begin position="182"/>
        <end position="202"/>
    </location>
</feature>
<evidence type="ECO:0008006" key="4">
    <source>
        <dbReference type="Google" id="ProtNLM"/>
    </source>
</evidence>
<keyword evidence="1" id="KW-0812">Transmembrane</keyword>
<keyword evidence="3" id="KW-1185">Reference proteome</keyword>
<feature type="transmembrane region" description="Helical" evidence="1">
    <location>
        <begin position="21"/>
        <end position="42"/>
    </location>
</feature>
<reference evidence="2 3" key="1">
    <citation type="submission" date="2016-12" db="EMBL/GenBank/DDBJ databases">
        <title>The whole genome sequencing and assembly of Bacillus cohnii DSM 6307T strain.</title>
        <authorList>
            <person name="Lee Y.-J."/>
            <person name="Yi H."/>
            <person name="Bahn Y.-S."/>
            <person name="Kim J.F."/>
            <person name="Lee D.-W."/>
        </authorList>
    </citation>
    <scope>NUCLEOTIDE SEQUENCE [LARGE SCALE GENOMIC DNA]</scope>
    <source>
        <strain evidence="2 3">DSM 6307</strain>
    </source>
</reference>
<feature type="transmembrane region" description="Helical" evidence="1">
    <location>
        <begin position="73"/>
        <end position="93"/>
    </location>
</feature>
<dbReference type="KEGG" id="bcoh:BC6307_00065"/>
<organism evidence="2 3">
    <name type="scientific">Sutcliffiella cohnii</name>
    <dbReference type="NCBI Taxonomy" id="33932"/>
    <lineage>
        <taxon>Bacteria</taxon>
        <taxon>Bacillati</taxon>
        <taxon>Bacillota</taxon>
        <taxon>Bacilli</taxon>
        <taxon>Bacillales</taxon>
        <taxon>Bacillaceae</taxon>
        <taxon>Sutcliffiella</taxon>
    </lineage>
</organism>
<proteinExistence type="predicted"/>
<sequence length="258" mass="28497">MKNLFILWKKEMIENGQNGKWIWLPIAITLIGISQPITSYYMPQIIEMAGNLPEGASIVLPTPSGGEVLAGTLSQIGTVGTLLFVLAIMGVISNERANGSITMVMVRPVTPLQYVASKWIGQLLITLTSFLLSYFLTWYYTNLLFSSVSWQAALGSFAIYSLWIVLIVSFSIWMGTLLKGNGAIAAVSISFLGILSLLTSLFPRFMKWSPGNLREHATVLLIEQPAQDHLVLTLVVTILLCSLFFGLAVTSFKRLERF</sequence>
<keyword evidence="1" id="KW-0472">Membrane</keyword>
<dbReference type="PANTHER" id="PTHR37305">
    <property type="entry name" value="INTEGRAL MEMBRANE PROTEIN-RELATED"/>
    <property type="match status" value="1"/>
</dbReference>
<dbReference type="GO" id="GO:0140359">
    <property type="term" value="F:ABC-type transporter activity"/>
    <property type="evidence" value="ECO:0007669"/>
    <property type="project" value="InterPro"/>
</dbReference>
<protein>
    <recommendedName>
        <fullName evidence="4">ABC transporter permease</fullName>
    </recommendedName>
</protein>
<evidence type="ECO:0000313" key="2">
    <source>
        <dbReference type="EMBL" id="AST89777.1"/>
    </source>
</evidence>
<gene>
    <name evidence="2" type="ORF">BC6307_00065</name>
</gene>
<feature type="transmembrane region" description="Helical" evidence="1">
    <location>
        <begin position="148"/>
        <end position="170"/>
    </location>
</feature>
<dbReference type="GO" id="GO:0005886">
    <property type="term" value="C:plasma membrane"/>
    <property type="evidence" value="ECO:0007669"/>
    <property type="project" value="UniProtKB-SubCell"/>
</dbReference>
<dbReference type="AlphaFoldDB" id="A0A223KK88"/>
<evidence type="ECO:0000313" key="3">
    <source>
        <dbReference type="Proteomes" id="UP000215224"/>
    </source>
</evidence>
<keyword evidence="1" id="KW-1133">Transmembrane helix</keyword>
<dbReference type="Pfam" id="PF13346">
    <property type="entry name" value="ABC2_membrane_5"/>
    <property type="match status" value="1"/>
</dbReference>
<accession>A0A223KK88</accession>
<dbReference type="RefSeq" id="WP_066417309.1">
    <property type="nucleotide sequence ID" value="NZ_CP018866.1"/>
</dbReference>
<dbReference type="PANTHER" id="PTHR37305:SF1">
    <property type="entry name" value="MEMBRANE PROTEIN"/>
    <property type="match status" value="1"/>
</dbReference>
<name>A0A223KK88_9BACI</name>
<feature type="transmembrane region" description="Helical" evidence="1">
    <location>
        <begin position="114"/>
        <end position="136"/>
    </location>
</feature>
<evidence type="ECO:0000256" key="1">
    <source>
        <dbReference type="SAM" id="Phobius"/>
    </source>
</evidence>
<feature type="transmembrane region" description="Helical" evidence="1">
    <location>
        <begin position="230"/>
        <end position="252"/>
    </location>
</feature>
<dbReference type="InterPro" id="IPR025699">
    <property type="entry name" value="ABC2_memb-like"/>
</dbReference>
<dbReference type="STRING" id="1314751.GCA_001591425_02808"/>